<keyword evidence="1" id="KW-0521">NADP</keyword>
<dbReference type="InterPro" id="IPR002364">
    <property type="entry name" value="Quin_OxRdtase/zeta-crystal_CS"/>
</dbReference>
<dbReference type="Gene3D" id="3.90.180.10">
    <property type="entry name" value="Medium-chain alcohol dehydrogenases, catalytic domain"/>
    <property type="match status" value="1"/>
</dbReference>
<dbReference type="Pfam" id="PF08240">
    <property type="entry name" value="ADH_N"/>
    <property type="match status" value="1"/>
</dbReference>
<dbReference type="Pfam" id="PF00107">
    <property type="entry name" value="ADH_zinc_N"/>
    <property type="match status" value="1"/>
</dbReference>
<dbReference type="Gene3D" id="3.40.50.720">
    <property type="entry name" value="NAD(P)-binding Rossmann-like Domain"/>
    <property type="match status" value="1"/>
</dbReference>
<dbReference type="GO" id="GO:0008270">
    <property type="term" value="F:zinc ion binding"/>
    <property type="evidence" value="ECO:0007669"/>
    <property type="project" value="InterPro"/>
</dbReference>
<dbReference type="InterPro" id="IPR020843">
    <property type="entry name" value="ER"/>
</dbReference>
<keyword evidence="2" id="KW-0560">Oxidoreductase</keyword>
<evidence type="ECO:0000313" key="6">
    <source>
        <dbReference type="Proteomes" id="UP000185696"/>
    </source>
</evidence>
<dbReference type="Proteomes" id="UP000185696">
    <property type="component" value="Unassembled WGS sequence"/>
</dbReference>
<sequence length="326" mass="33538">MHAIRQHAFGPPSTLNLESVPDPVPETGQVLIRVGAAGVHLLDTAIRSGTGGGPFGLPDLPMTPGREVAGVVDRVGQGVPASWLGRRVVAHLGQASGGYAELAVAALTSLHEIPDGVSDEAAVATIGTGRTAMAILADARITEDDVVLVPAAAGGIGAFVVQAARNAGATVIGLASTTKLDVVRGLGADLVFDYTLDDWPDRVREALGDDEVTVVLDGVGGTPGRDALDLLGVAGRLVMFGWSAGPLELSAADFYGRGLTVSVPIGQRIVREPGLLRELEERALAEVAADRIRPLTNQPIPLAEAARAHAELEGRGTVGKVVLVTR</sequence>
<evidence type="ECO:0000313" key="5">
    <source>
        <dbReference type="EMBL" id="OLF08427.1"/>
    </source>
</evidence>
<dbReference type="RefSeq" id="WP_075135169.1">
    <property type="nucleotide sequence ID" value="NZ_MSIF01000012.1"/>
</dbReference>
<dbReference type="InterPro" id="IPR011032">
    <property type="entry name" value="GroES-like_sf"/>
</dbReference>
<keyword evidence="6" id="KW-1185">Reference proteome</keyword>
<dbReference type="SMART" id="SM00829">
    <property type="entry name" value="PKS_ER"/>
    <property type="match status" value="1"/>
</dbReference>
<name>A0A7Z0WJ05_9PSEU</name>
<dbReference type="InterPro" id="IPR036291">
    <property type="entry name" value="NAD(P)-bd_dom_sf"/>
</dbReference>
<dbReference type="CDD" id="cd08244">
    <property type="entry name" value="MDR_enoyl_red"/>
    <property type="match status" value="1"/>
</dbReference>
<reference evidence="5 6" key="1">
    <citation type="submission" date="2016-12" db="EMBL/GenBank/DDBJ databases">
        <title>The draft genome sequence of Actinophytocola xinjiangensis.</title>
        <authorList>
            <person name="Wang W."/>
            <person name="Yuan L."/>
        </authorList>
    </citation>
    <scope>NUCLEOTIDE SEQUENCE [LARGE SCALE GENOMIC DNA]</scope>
    <source>
        <strain evidence="5 6">CGMCC 4.4663</strain>
    </source>
</reference>
<dbReference type="SUPFAM" id="SSF51735">
    <property type="entry name" value="NAD(P)-binding Rossmann-fold domains"/>
    <property type="match status" value="1"/>
</dbReference>
<dbReference type="PROSITE" id="PS01162">
    <property type="entry name" value="QOR_ZETA_CRYSTAL"/>
    <property type="match status" value="1"/>
</dbReference>
<dbReference type="InterPro" id="IPR013149">
    <property type="entry name" value="ADH-like_C"/>
</dbReference>
<dbReference type="InterPro" id="IPR013154">
    <property type="entry name" value="ADH-like_N"/>
</dbReference>
<comment type="caution">
    <text evidence="5">The sequence shown here is derived from an EMBL/GenBank/DDBJ whole genome shotgun (WGS) entry which is preliminary data.</text>
</comment>
<feature type="region of interest" description="Disordered" evidence="3">
    <location>
        <begin position="1"/>
        <end position="20"/>
    </location>
</feature>
<dbReference type="EMBL" id="MSIF01000012">
    <property type="protein sequence ID" value="OLF08427.1"/>
    <property type="molecule type" value="Genomic_DNA"/>
</dbReference>
<gene>
    <name evidence="5" type="ORF">BLA60_23745</name>
</gene>
<proteinExistence type="predicted"/>
<protein>
    <submittedName>
        <fullName evidence="5">Oxidoreductase</fullName>
    </submittedName>
</protein>
<dbReference type="SUPFAM" id="SSF50129">
    <property type="entry name" value="GroES-like"/>
    <property type="match status" value="1"/>
</dbReference>
<dbReference type="GO" id="GO:0070402">
    <property type="term" value="F:NADPH binding"/>
    <property type="evidence" value="ECO:0007669"/>
    <property type="project" value="TreeGrafter"/>
</dbReference>
<evidence type="ECO:0000256" key="3">
    <source>
        <dbReference type="SAM" id="MobiDB-lite"/>
    </source>
</evidence>
<accession>A0A7Z0WJ05</accession>
<evidence type="ECO:0000256" key="1">
    <source>
        <dbReference type="ARBA" id="ARBA00022857"/>
    </source>
</evidence>
<feature type="domain" description="Enoyl reductase (ER)" evidence="4">
    <location>
        <begin position="10"/>
        <end position="323"/>
    </location>
</feature>
<dbReference type="PANTHER" id="PTHR48106">
    <property type="entry name" value="QUINONE OXIDOREDUCTASE PIG3-RELATED"/>
    <property type="match status" value="1"/>
</dbReference>
<dbReference type="OrthoDB" id="5195079at2"/>
<dbReference type="AlphaFoldDB" id="A0A7Z0WJ05"/>
<evidence type="ECO:0000259" key="4">
    <source>
        <dbReference type="SMART" id="SM00829"/>
    </source>
</evidence>
<evidence type="ECO:0000256" key="2">
    <source>
        <dbReference type="ARBA" id="ARBA00023002"/>
    </source>
</evidence>
<dbReference type="GO" id="GO:0016651">
    <property type="term" value="F:oxidoreductase activity, acting on NAD(P)H"/>
    <property type="evidence" value="ECO:0007669"/>
    <property type="project" value="TreeGrafter"/>
</dbReference>
<organism evidence="5 6">
    <name type="scientific">Actinophytocola xinjiangensis</name>
    <dbReference type="NCBI Taxonomy" id="485602"/>
    <lineage>
        <taxon>Bacteria</taxon>
        <taxon>Bacillati</taxon>
        <taxon>Actinomycetota</taxon>
        <taxon>Actinomycetes</taxon>
        <taxon>Pseudonocardiales</taxon>
        <taxon>Pseudonocardiaceae</taxon>
    </lineage>
</organism>